<sequence length="282" mass="30377">MSGWLYVLPALGVYAWLVIQPFALSVQYSFYQWNGIGPSKWVGFDNYIEVFSDPNRLGAIANAFKLMFFYTVLAVALALLAAAVTRGMTSRWGRVSQTVLFLPQVIPLVGAGIAWEWLYQPQGPINETLRAIGLGALAKPWLSDFDTALPAVGFVGTWLLIGLCTMLLSTGMGKIDSTLYDAAKVDGAGPVREFFAVTLPGVRAELTVCVTVTLIAALASFDVVYVMTKGGPGVATMVPGMDIYTIAFAQNRIGAASAMAVVLMILVLIVVIPVQRLMAEKR</sequence>
<dbReference type="InterPro" id="IPR050809">
    <property type="entry name" value="UgpAE/MalFG_permease"/>
</dbReference>
<protein>
    <submittedName>
        <fullName evidence="9">Sugar ABC transporter permease</fullName>
    </submittedName>
</protein>
<evidence type="ECO:0000313" key="10">
    <source>
        <dbReference type="Proteomes" id="UP001500326"/>
    </source>
</evidence>
<evidence type="ECO:0000259" key="8">
    <source>
        <dbReference type="PROSITE" id="PS50928"/>
    </source>
</evidence>
<evidence type="ECO:0000256" key="5">
    <source>
        <dbReference type="ARBA" id="ARBA00022989"/>
    </source>
</evidence>
<dbReference type="Pfam" id="PF00528">
    <property type="entry name" value="BPD_transp_1"/>
    <property type="match status" value="1"/>
</dbReference>
<feature type="domain" description="ABC transmembrane type-1" evidence="8">
    <location>
        <begin position="60"/>
        <end position="274"/>
    </location>
</feature>
<dbReference type="Proteomes" id="UP001500326">
    <property type="component" value="Unassembled WGS sequence"/>
</dbReference>
<evidence type="ECO:0000256" key="4">
    <source>
        <dbReference type="ARBA" id="ARBA00022692"/>
    </source>
</evidence>
<organism evidence="9 10">
    <name type="scientific">Microbacterium pumilum</name>
    <dbReference type="NCBI Taxonomy" id="344165"/>
    <lineage>
        <taxon>Bacteria</taxon>
        <taxon>Bacillati</taxon>
        <taxon>Actinomycetota</taxon>
        <taxon>Actinomycetes</taxon>
        <taxon>Micrococcales</taxon>
        <taxon>Microbacteriaceae</taxon>
        <taxon>Microbacterium</taxon>
    </lineage>
</organism>
<proteinExistence type="inferred from homology"/>
<evidence type="ECO:0000256" key="2">
    <source>
        <dbReference type="ARBA" id="ARBA00022448"/>
    </source>
</evidence>
<comment type="caution">
    <text evidence="9">The sequence shown here is derived from an EMBL/GenBank/DDBJ whole genome shotgun (WGS) entry which is preliminary data.</text>
</comment>
<gene>
    <name evidence="9" type="ORF">GCM10009777_37100</name>
</gene>
<feature type="transmembrane region" description="Helical" evidence="7">
    <location>
        <begin position="206"/>
        <end position="227"/>
    </location>
</feature>
<feature type="transmembrane region" description="Helical" evidence="7">
    <location>
        <begin position="253"/>
        <end position="274"/>
    </location>
</feature>
<keyword evidence="6 7" id="KW-0472">Membrane</keyword>
<evidence type="ECO:0000256" key="3">
    <source>
        <dbReference type="ARBA" id="ARBA00022475"/>
    </source>
</evidence>
<name>A0ABN2T3L9_9MICO</name>
<evidence type="ECO:0000313" key="9">
    <source>
        <dbReference type="EMBL" id="GAA1996702.1"/>
    </source>
</evidence>
<dbReference type="PROSITE" id="PS50928">
    <property type="entry name" value="ABC_TM1"/>
    <property type="match status" value="1"/>
</dbReference>
<evidence type="ECO:0000256" key="7">
    <source>
        <dbReference type="RuleBase" id="RU363032"/>
    </source>
</evidence>
<dbReference type="PANTHER" id="PTHR43227:SF8">
    <property type="entry name" value="DIACETYLCHITOBIOSE UPTAKE SYSTEM PERMEASE PROTEIN DASB"/>
    <property type="match status" value="1"/>
</dbReference>
<feature type="transmembrane region" description="Helical" evidence="7">
    <location>
        <begin position="148"/>
        <end position="168"/>
    </location>
</feature>
<feature type="transmembrane region" description="Helical" evidence="7">
    <location>
        <begin position="99"/>
        <end position="119"/>
    </location>
</feature>
<dbReference type="EMBL" id="BAAAOH010000001">
    <property type="protein sequence ID" value="GAA1996702.1"/>
    <property type="molecule type" value="Genomic_DNA"/>
</dbReference>
<dbReference type="InterPro" id="IPR035906">
    <property type="entry name" value="MetI-like_sf"/>
</dbReference>
<dbReference type="Gene3D" id="1.10.3720.10">
    <property type="entry name" value="MetI-like"/>
    <property type="match status" value="1"/>
</dbReference>
<reference evidence="9 10" key="1">
    <citation type="journal article" date="2019" name="Int. J. Syst. Evol. Microbiol.">
        <title>The Global Catalogue of Microorganisms (GCM) 10K type strain sequencing project: providing services to taxonomists for standard genome sequencing and annotation.</title>
        <authorList>
            <consortium name="The Broad Institute Genomics Platform"/>
            <consortium name="The Broad Institute Genome Sequencing Center for Infectious Disease"/>
            <person name="Wu L."/>
            <person name="Ma J."/>
        </authorList>
    </citation>
    <scope>NUCLEOTIDE SEQUENCE [LARGE SCALE GENOMIC DNA]</scope>
    <source>
        <strain evidence="9 10">JCM 14902</strain>
    </source>
</reference>
<dbReference type="CDD" id="cd06261">
    <property type="entry name" value="TM_PBP2"/>
    <property type="match status" value="1"/>
</dbReference>
<feature type="transmembrane region" description="Helical" evidence="7">
    <location>
        <begin position="7"/>
        <end position="31"/>
    </location>
</feature>
<accession>A0ABN2T3L9</accession>
<dbReference type="PANTHER" id="PTHR43227">
    <property type="entry name" value="BLL4140 PROTEIN"/>
    <property type="match status" value="1"/>
</dbReference>
<keyword evidence="4 7" id="KW-0812">Transmembrane</keyword>
<dbReference type="RefSeq" id="WP_344065848.1">
    <property type="nucleotide sequence ID" value="NZ_BAAAOH010000001.1"/>
</dbReference>
<keyword evidence="5 7" id="KW-1133">Transmembrane helix</keyword>
<keyword evidence="3" id="KW-1003">Cell membrane</keyword>
<comment type="subcellular location">
    <subcellularLocation>
        <location evidence="1 7">Cell membrane</location>
        <topology evidence="1 7">Multi-pass membrane protein</topology>
    </subcellularLocation>
</comment>
<keyword evidence="2 7" id="KW-0813">Transport</keyword>
<dbReference type="SUPFAM" id="SSF161098">
    <property type="entry name" value="MetI-like"/>
    <property type="match status" value="1"/>
</dbReference>
<keyword evidence="10" id="KW-1185">Reference proteome</keyword>
<feature type="transmembrane region" description="Helical" evidence="7">
    <location>
        <begin position="67"/>
        <end position="87"/>
    </location>
</feature>
<evidence type="ECO:0000256" key="1">
    <source>
        <dbReference type="ARBA" id="ARBA00004651"/>
    </source>
</evidence>
<comment type="similarity">
    <text evidence="7">Belongs to the binding-protein-dependent transport system permease family.</text>
</comment>
<dbReference type="InterPro" id="IPR000515">
    <property type="entry name" value="MetI-like"/>
</dbReference>
<evidence type="ECO:0000256" key="6">
    <source>
        <dbReference type="ARBA" id="ARBA00023136"/>
    </source>
</evidence>